<evidence type="ECO:0000256" key="10">
    <source>
        <dbReference type="ARBA" id="ARBA00048807"/>
    </source>
</evidence>
<keyword evidence="7" id="KW-0862">Zinc</keyword>
<evidence type="ECO:0000256" key="7">
    <source>
        <dbReference type="ARBA" id="ARBA00022833"/>
    </source>
</evidence>
<comment type="pathway">
    <text evidence="2">Purine metabolism; 7-cyano-7-deazaguanine biosynthesis.</text>
</comment>
<evidence type="ECO:0000256" key="2">
    <source>
        <dbReference type="ARBA" id="ARBA00005061"/>
    </source>
</evidence>
<dbReference type="Pfam" id="PF01242">
    <property type="entry name" value="PTPS"/>
    <property type="match status" value="3"/>
</dbReference>
<evidence type="ECO:0000256" key="5">
    <source>
        <dbReference type="ARBA" id="ARBA00018141"/>
    </source>
</evidence>
<dbReference type="RefSeq" id="WP_169250056.1">
    <property type="nucleotide sequence ID" value="NZ_SPMZ01000063.1"/>
</dbReference>
<protein>
    <recommendedName>
        <fullName evidence="5">6-carboxy-5,6,7,8-tetrahydropterin synthase</fullName>
        <ecNumber evidence="4">4.1.2.50</ecNumber>
    </recommendedName>
    <alternativeName>
        <fullName evidence="9">Queuosine biosynthesis protein QueD</fullName>
    </alternativeName>
</protein>
<evidence type="ECO:0000313" key="12">
    <source>
        <dbReference type="Proteomes" id="UP000760480"/>
    </source>
</evidence>
<dbReference type="PANTHER" id="PTHR12589">
    <property type="entry name" value="PYRUVOYL TETRAHYDROBIOPTERIN SYNTHASE"/>
    <property type="match status" value="1"/>
</dbReference>
<proteinExistence type="inferred from homology"/>
<comment type="similarity">
    <text evidence="3">Belongs to the PTPS family. QueD subfamily.</text>
</comment>
<evidence type="ECO:0000256" key="8">
    <source>
        <dbReference type="ARBA" id="ARBA00023239"/>
    </source>
</evidence>
<keyword evidence="8" id="KW-0456">Lyase</keyword>
<keyword evidence="6" id="KW-0479">Metal-binding</keyword>
<evidence type="ECO:0000256" key="9">
    <source>
        <dbReference type="ARBA" id="ARBA00031449"/>
    </source>
</evidence>
<dbReference type="SUPFAM" id="SSF55620">
    <property type="entry name" value="Tetrahydrobiopterin biosynthesis enzymes-like"/>
    <property type="match status" value="3"/>
</dbReference>
<sequence length="364" mass="41203">MNARLYFTAAAPFEAARQVDILPAGHRARRLHGHSFLARVRAEFPPAVASFPGAESDVLAERLRAAVAPLDYALLNEHLPTPTDENLVRWLRARLDLPGLASVGIHSTRDRGVDLDDRDHAHLWRRFRFEAAHQLPHVPPGHPCGRMHGHGFEVILHADQDLGDRDLGVDYDRIDALWAPLYAELHHACLNELPGLDNPTSERLAGWLWERLRPQLPPLSWVTVYETATAGCHYDGRHYRIWKERTFDSALRLRRAPADDPRRRLHGHSYRIRLHLTAPLDEVRGWTVDYGEVKARFEPIYRALDHHRLDELPGLDDADPAGLLRWIKAVLADCGLPLDRIDLEQTPGCGALLCWGEEGPALPV</sequence>
<dbReference type="EC" id="4.1.2.50" evidence="4"/>
<comment type="catalytic activity">
    <reaction evidence="10">
        <text>7,8-dihydroneopterin 3'-triphosphate + H2O = 6-carboxy-5,6,7,8-tetrahydropterin + triphosphate + acetaldehyde + 2 H(+)</text>
        <dbReference type="Rhea" id="RHEA:27966"/>
        <dbReference type="ChEBI" id="CHEBI:15343"/>
        <dbReference type="ChEBI" id="CHEBI:15377"/>
        <dbReference type="ChEBI" id="CHEBI:15378"/>
        <dbReference type="ChEBI" id="CHEBI:18036"/>
        <dbReference type="ChEBI" id="CHEBI:58462"/>
        <dbReference type="ChEBI" id="CHEBI:61032"/>
        <dbReference type="EC" id="4.1.2.50"/>
    </reaction>
</comment>
<reference evidence="11 12" key="1">
    <citation type="submission" date="2019-03" db="EMBL/GenBank/DDBJ databases">
        <title>Metabolic reconstructions from genomes of highly enriched 'Candidatus Accumulibacter' and 'Candidatus Competibacter' bioreactor populations.</title>
        <authorList>
            <person name="Annavajhala M.K."/>
            <person name="Welles L."/>
            <person name="Abbas B."/>
            <person name="Sorokin D."/>
            <person name="Park H."/>
            <person name="Van Loosdrecht M."/>
            <person name="Chandran K."/>
        </authorList>
    </citation>
    <scope>NUCLEOTIDE SEQUENCE [LARGE SCALE GENOMIC DNA]</scope>
    <source>
        <strain evidence="11 12">SBR_G</strain>
    </source>
</reference>
<dbReference type="PANTHER" id="PTHR12589:SF7">
    <property type="entry name" value="6-PYRUVOYL TETRAHYDROBIOPTERIN SYNTHASE"/>
    <property type="match status" value="1"/>
</dbReference>
<dbReference type="InterPro" id="IPR038418">
    <property type="entry name" value="6-PTP_synth/QueD_sf"/>
</dbReference>
<dbReference type="EMBL" id="SPMZ01000063">
    <property type="protein sequence ID" value="NMQ20788.1"/>
    <property type="molecule type" value="Genomic_DNA"/>
</dbReference>
<evidence type="ECO:0000313" key="11">
    <source>
        <dbReference type="EMBL" id="NMQ20788.1"/>
    </source>
</evidence>
<dbReference type="InterPro" id="IPR007115">
    <property type="entry name" value="6-PTP_synth/QueD"/>
</dbReference>
<gene>
    <name evidence="11" type="ORF">E4P82_17260</name>
</gene>
<dbReference type="Gene3D" id="3.30.479.10">
    <property type="entry name" value="6-pyruvoyl tetrahydropterin synthase/QueD"/>
    <property type="match status" value="3"/>
</dbReference>
<name>A0ABX1TMZ5_9GAMM</name>
<evidence type="ECO:0000256" key="1">
    <source>
        <dbReference type="ARBA" id="ARBA00001947"/>
    </source>
</evidence>
<evidence type="ECO:0000256" key="3">
    <source>
        <dbReference type="ARBA" id="ARBA00008900"/>
    </source>
</evidence>
<organism evidence="11 12">
    <name type="scientific">Candidatus Competibacter phosphatis</name>
    <dbReference type="NCBI Taxonomy" id="221280"/>
    <lineage>
        <taxon>Bacteria</taxon>
        <taxon>Pseudomonadati</taxon>
        <taxon>Pseudomonadota</taxon>
        <taxon>Gammaproteobacteria</taxon>
        <taxon>Candidatus Competibacteraceae</taxon>
        <taxon>Candidatus Competibacter</taxon>
    </lineage>
</organism>
<comment type="caution">
    <text evidence="11">The sequence shown here is derived from an EMBL/GenBank/DDBJ whole genome shotgun (WGS) entry which is preliminary data.</text>
</comment>
<evidence type="ECO:0000256" key="6">
    <source>
        <dbReference type="ARBA" id="ARBA00022723"/>
    </source>
</evidence>
<accession>A0ABX1TMZ5</accession>
<keyword evidence="12" id="KW-1185">Reference proteome</keyword>
<dbReference type="Proteomes" id="UP000760480">
    <property type="component" value="Unassembled WGS sequence"/>
</dbReference>
<evidence type="ECO:0000256" key="4">
    <source>
        <dbReference type="ARBA" id="ARBA00012982"/>
    </source>
</evidence>
<comment type="cofactor">
    <cofactor evidence="1">
        <name>Zn(2+)</name>
        <dbReference type="ChEBI" id="CHEBI:29105"/>
    </cofactor>
</comment>